<feature type="transmembrane region" description="Helical" evidence="1">
    <location>
        <begin position="72"/>
        <end position="90"/>
    </location>
</feature>
<keyword evidence="1" id="KW-1133">Transmembrane helix</keyword>
<sequence>MATIQRGTSSAPIVMGVLVFALGLPAALCATVCATAVTVGTLGAGAGVGGFMIFMAFAAPILGLVGGIMGKSNPTASGACLLVAALLMLIETIAMFSVLALIAFILAVIGGILALTQKKECVEA</sequence>
<evidence type="ECO:0000313" key="3">
    <source>
        <dbReference type="Proteomes" id="UP000255233"/>
    </source>
</evidence>
<keyword evidence="1" id="KW-0812">Transmembrane</keyword>
<feature type="transmembrane region" description="Helical" evidence="1">
    <location>
        <begin position="96"/>
        <end position="115"/>
    </location>
</feature>
<name>A0A379MUF3_9BACT</name>
<dbReference type="EMBL" id="UGVL01000001">
    <property type="protein sequence ID" value="SUE35016.1"/>
    <property type="molecule type" value="Genomic_DNA"/>
</dbReference>
<reference evidence="2 3" key="1">
    <citation type="submission" date="2018-06" db="EMBL/GenBank/DDBJ databases">
        <authorList>
            <consortium name="Pathogen Informatics"/>
            <person name="Doyle S."/>
        </authorList>
    </citation>
    <scope>NUCLEOTIDE SEQUENCE [LARGE SCALE GENOMIC DNA]</scope>
    <source>
        <strain evidence="2 3">NCTC11190</strain>
    </source>
</reference>
<dbReference type="RefSeq" id="WP_156877459.1">
    <property type="nucleotide sequence ID" value="NZ_CALVFX010000011.1"/>
</dbReference>
<keyword evidence="1" id="KW-0472">Membrane</keyword>
<protein>
    <submittedName>
        <fullName evidence="2">Uncharacterized protein</fullName>
    </submittedName>
</protein>
<dbReference type="Proteomes" id="UP000255233">
    <property type="component" value="Unassembled WGS sequence"/>
</dbReference>
<dbReference type="AlphaFoldDB" id="A0A379MUF3"/>
<evidence type="ECO:0000313" key="2">
    <source>
        <dbReference type="EMBL" id="SUE35016.1"/>
    </source>
</evidence>
<organism evidence="2 3">
    <name type="scientific">Rikenella microfusus</name>
    <dbReference type="NCBI Taxonomy" id="28139"/>
    <lineage>
        <taxon>Bacteria</taxon>
        <taxon>Pseudomonadati</taxon>
        <taxon>Bacteroidota</taxon>
        <taxon>Bacteroidia</taxon>
        <taxon>Bacteroidales</taxon>
        <taxon>Rikenellaceae</taxon>
        <taxon>Rikenella</taxon>
    </lineage>
</organism>
<gene>
    <name evidence="2" type="ORF">NCTC11190_02258</name>
</gene>
<feature type="transmembrane region" description="Helical" evidence="1">
    <location>
        <begin position="39"/>
        <end position="65"/>
    </location>
</feature>
<keyword evidence="3" id="KW-1185">Reference proteome</keyword>
<evidence type="ECO:0000256" key="1">
    <source>
        <dbReference type="SAM" id="Phobius"/>
    </source>
</evidence>
<proteinExistence type="predicted"/>
<accession>A0A379MUF3</accession>